<protein>
    <submittedName>
        <fullName evidence="1">Fatty acid acyl transferase-related</fullName>
    </submittedName>
</protein>
<comment type="caution">
    <text evidence="1">The sequence shown here is derived from an EMBL/GenBank/DDBJ whole genome shotgun (WGS) entry which is preliminary data.</text>
</comment>
<reference evidence="1" key="1">
    <citation type="submission" date="2022-04" db="EMBL/GenBank/DDBJ databases">
        <title>Chromosome-scale genome assembly of Holotrichia oblita Faldermann.</title>
        <authorList>
            <person name="Rongchong L."/>
        </authorList>
    </citation>
    <scope>NUCLEOTIDE SEQUENCE</scope>
    <source>
        <strain evidence="1">81SQS9</strain>
    </source>
</reference>
<sequence>MNFHRFQILRNGWSITYSLDGSTFETTPKDVTTLHLVWYNAALKFIDLLDTIFFILRKKDNQVTNLHLYHHCTTFFFGWSATQFIASGIATFTIVLNTSVHTLMYAYYFLSTLGPNVQKKISIIKSKLTVVQMVSLFLSLLIY</sequence>
<evidence type="ECO:0000313" key="1">
    <source>
        <dbReference type="EMBL" id="KAI4466767.1"/>
    </source>
</evidence>
<keyword evidence="2" id="KW-1185">Reference proteome</keyword>
<name>A0ACB9TIZ6_HOLOL</name>
<keyword evidence="1" id="KW-0808">Transferase</keyword>
<gene>
    <name evidence="1" type="ORF">MML48_2g00012358</name>
</gene>
<organism evidence="1 2">
    <name type="scientific">Holotrichia oblita</name>
    <name type="common">Chafer beetle</name>
    <dbReference type="NCBI Taxonomy" id="644536"/>
    <lineage>
        <taxon>Eukaryota</taxon>
        <taxon>Metazoa</taxon>
        <taxon>Ecdysozoa</taxon>
        <taxon>Arthropoda</taxon>
        <taxon>Hexapoda</taxon>
        <taxon>Insecta</taxon>
        <taxon>Pterygota</taxon>
        <taxon>Neoptera</taxon>
        <taxon>Endopterygota</taxon>
        <taxon>Coleoptera</taxon>
        <taxon>Polyphaga</taxon>
        <taxon>Scarabaeiformia</taxon>
        <taxon>Scarabaeidae</taxon>
        <taxon>Melolonthinae</taxon>
        <taxon>Holotrichia</taxon>
    </lineage>
</organism>
<evidence type="ECO:0000313" key="2">
    <source>
        <dbReference type="Proteomes" id="UP001056778"/>
    </source>
</evidence>
<proteinExistence type="predicted"/>
<accession>A0ACB9TIZ6</accession>
<dbReference type="EMBL" id="CM043016">
    <property type="protein sequence ID" value="KAI4466767.1"/>
    <property type="molecule type" value="Genomic_DNA"/>
</dbReference>
<dbReference type="Proteomes" id="UP001056778">
    <property type="component" value="Chromosome 2"/>
</dbReference>